<dbReference type="Proteomes" id="UP000295135">
    <property type="component" value="Unassembled WGS sequence"/>
</dbReference>
<name>A0A4R3JWT6_9PROT</name>
<dbReference type="PROSITE" id="PS50928">
    <property type="entry name" value="ABC_TM1"/>
    <property type="match status" value="2"/>
</dbReference>
<evidence type="ECO:0000256" key="3">
    <source>
        <dbReference type="ARBA" id="ARBA00022475"/>
    </source>
</evidence>
<feature type="transmembrane region" description="Helical" evidence="8">
    <location>
        <begin position="249"/>
        <end position="270"/>
    </location>
</feature>
<keyword evidence="11" id="KW-1185">Reference proteome</keyword>
<feature type="transmembrane region" description="Helical" evidence="8">
    <location>
        <begin position="338"/>
        <end position="360"/>
    </location>
</feature>
<dbReference type="CDD" id="cd06261">
    <property type="entry name" value="TM_PBP2"/>
    <property type="match status" value="1"/>
</dbReference>
<feature type="transmembrane region" description="Helical" evidence="8">
    <location>
        <begin position="420"/>
        <end position="439"/>
    </location>
</feature>
<keyword evidence="4" id="KW-0997">Cell inner membrane</keyword>
<feature type="transmembrane region" description="Helical" evidence="8">
    <location>
        <begin position="522"/>
        <end position="541"/>
    </location>
</feature>
<dbReference type="PANTHER" id="PTHR43357">
    <property type="entry name" value="INNER MEMBRANE ABC TRANSPORTER PERMEASE PROTEIN YDCV"/>
    <property type="match status" value="1"/>
</dbReference>
<feature type="transmembrane region" description="Helical" evidence="8">
    <location>
        <begin position="194"/>
        <end position="216"/>
    </location>
</feature>
<keyword evidence="3" id="KW-1003">Cell membrane</keyword>
<dbReference type="Gene3D" id="1.10.3720.10">
    <property type="entry name" value="MetI-like"/>
    <property type="match status" value="2"/>
</dbReference>
<feature type="transmembrane region" description="Helical" evidence="8">
    <location>
        <begin position="68"/>
        <end position="90"/>
    </location>
</feature>
<accession>A0A4R3JWT6</accession>
<proteinExistence type="inferred from homology"/>
<feature type="domain" description="ABC transmembrane type-1" evidence="9">
    <location>
        <begin position="66"/>
        <end position="268"/>
    </location>
</feature>
<evidence type="ECO:0000256" key="7">
    <source>
        <dbReference type="ARBA" id="ARBA00023136"/>
    </source>
</evidence>
<keyword evidence="7 8" id="KW-0472">Membrane</keyword>
<evidence type="ECO:0000256" key="6">
    <source>
        <dbReference type="ARBA" id="ARBA00022989"/>
    </source>
</evidence>
<dbReference type="GO" id="GO:0005886">
    <property type="term" value="C:plasma membrane"/>
    <property type="evidence" value="ECO:0007669"/>
    <property type="project" value="UniProtKB-SubCell"/>
</dbReference>
<evidence type="ECO:0000256" key="4">
    <source>
        <dbReference type="ARBA" id="ARBA00022519"/>
    </source>
</evidence>
<evidence type="ECO:0000256" key="1">
    <source>
        <dbReference type="ARBA" id="ARBA00004429"/>
    </source>
</evidence>
<feature type="transmembrane region" description="Helical" evidence="8">
    <location>
        <begin position="102"/>
        <end position="124"/>
    </location>
</feature>
<evidence type="ECO:0000313" key="10">
    <source>
        <dbReference type="EMBL" id="TCS70898.1"/>
    </source>
</evidence>
<comment type="similarity">
    <text evidence="8">Belongs to the binding-protein-dependent transport system permease family.</text>
</comment>
<comment type="subcellular location">
    <subcellularLocation>
        <location evidence="1">Cell inner membrane</location>
        <topology evidence="1">Multi-pass membrane protein</topology>
    </subcellularLocation>
    <subcellularLocation>
        <location evidence="8">Cell membrane</location>
        <topology evidence="8">Multi-pass membrane protein</topology>
    </subcellularLocation>
</comment>
<keyword evidence="2 8" id="KW-0813">Transport</keyword>
<dbReference type="OrthoDB" id="9790211at2"/>
<evidence type="ECO:0000256" key="8">
    <source>
        <dbReference type="RuleBase" id="RU363032"/>
    </source>
</evidence>
<evidence type="ECO:0000256" key="2">
    <source>
        <dbReference type="ARBA" id="ARBA00022448"/>
    </source>
</evidence>
<dbReference type="SUPFAM" id="SSF161098">
    <property type="entry name" value="MetI-like"/>
    <property type="match status" value="2"/>
</dbReference>
<gene>
    <name evidence="10" type="ORF">EDC61_11351</name>
</gene>
<dbReference type="FunFam" id="1.10.3720.10:FF:000088">
    <property type="entry name" value="Iron(III) ABC transporter, permease protein"/>
    <property type="match status" value="1"/>
</dbReference>
<dbReference type="PANTHER" id="PTHR43357:SF3">
    <property type="entry name" value="FE(3+)-TRANSPORT SYSTEM PERMEASE PROTEIN FBPB 2"/>
    <property type="match status" value="1"/>
</dbReference>
<comment type="caution">
    <text evidence="10">The sequence shown here is derived from an EMBL/GenBank/DDBJ whole genome shotgun (WGS) entry which is preliminary data.</text>
</comment>
<feature type="transmembrane region" description="Helical" evidence="8">
    <location>
        <begin position="25"/>
        <end position="48"/>
    </location>
</feature>
<reference evidence="10 11" key="1">
    <citation type="submission" date="2019-03" db="EMBL/GenBank/DDBJ databases">
        <title>Genomic Encyclopedia of Type Strains, Phase IV (KMG-IV): sequencing the most valuable type-strain genomes for metagenomic binning, comparative biology and taxonomic classification.</title>
        <authorList>
            <person name="Goeker M."/>
        </authorList>
    </citation>
    <scope>NUCLEOTIDE SEQUENCE [LARGE SCALE GENOMIC DNA]</scope>
    <source>
        <strain evidence="10 11">DSM 103923</strain>
    </source>
</reference>
<keyword evidence="5 8" id="KW-0812">Transmembrane</keyword>
<dbReference type="InterPro" id="IPR035906">
    <property type="entry name" value="MetI-like_sf"/>
</dbReference>
<organism evidence="10 11">
    <name type="scientific">Sulfuritortus calidifontis</name>
    <dbReference type="NCBI Taxonomy" id="1914471"/>
    <lineage>
        <taxon>Bacteria</taxon>
        <taxon>Pseudomonadati</taxon>
        <taxon>Pseudomonadota</taxon>
        <taxon>Betaproteobacteria</taxon>
        <taxon>Nitrosomonadales</taxon>
        <taxon>Thiobacillaceae</taxon>
        <taxon>Sulfuritortus</taxon>
    </lineage>
</organism>
<feature type="transmembrane region" description="Helical" evidence="8">
    <location>
        <begin position="472"/>
        <end position="489"/>
    </location>
</feature>
<keyword evidence="6 8" id="KW-1133">Transmembrane helix</keyword>
<evidence type="ECO:0000313" key="11">
    <source>
        <dbReference type="Proteomes" id="UP000295135"/>
    </source>
</evidence>
<feature type="transmembrane region" description="Helical" evidence="8">
    <location>
        <begin position="381"/>
        <end position="400"/>
    </location>
</feature>
<dbReference type="InterPro" id="IPR000515">
    <property type="entry name" value="MetI-like"/>
</dbReference>
<dbReference type="AlphaFoldDB" id="A0A4R3JWT6"/>
<evidence type="ECO:0000256" key="5">
    <source>
        <dbReference type="ARBA" id="ARBA00022692"/>
    </source>
</evidence>
<feature type="domain" description="ABC transmembrane type-1" evidence="9">
    <location>
        <begin position="339"/>
        <end position="540"/>
    </location>
</feature>
<dbReference type="GO" id="GO:0055085">
    <property type="term" value="P:transmembrane transport"/>
    <property type="evidence" value="ECO:0007669"/>
    <property type="project" value="InterPro"/>
</dbReference>
<feature type="transmembrane region" description="Helical" evidence="8">
    <location>
        <begin position="290"/>
        <end position="318"/>
    </location>
</feature>
<sequence>MNPPTGPIRAPLAGARFVSLPASPWLAAAPIALITAVPVLVLLGHLLHPDQVIWQHLWRHVLPELLVNTAWLALGVGLGVSLLGVSLAWLTAACDYPGRRFFAWALLLPLALPAYVTAFVWLGLLDFTGPLATWLRESWGIHWLPPIRSRAGVILVMVLALYPYVYLTARAAFQGMGPRLTEAAQSLGVPRWRAFFRVALPMARPGITAGVMLALMETLADFGTVSVFNYNTFTTAIYKAWFSMFSLPAAAQLASILIFFVFVVAVLENLARSRRSYAASTRASQIPARIALRGGGALLAFAWSAGVFGLAFVVPVLQIADWAAGVYAQDFDARYLGFAWHSLLLSALGALIVVALALVLGYAQRLRPTPAMRLTARLATLGYALPGTVLAVGIFIPVAWLDNQLIAFFRLDGQVLSGTLLIMLLAYCARFLAVGFGPVESGLSRITRSVDEAAQSLGVVGRRRLTRIHLPMLRASLLTALALAFVDIMKELPITLMTRPFGWDTLAVRVFEMTSEGEWERAALPAAVIVLVGLLPTYWLIKHTEHAHT</sequence>
<feature type="transmembrane region" description="Helical" evidence="8">
    <location>
        <begin position="151"/>
        <end position="173"/>
    </location>
</feature>
<dbReference type="EMBL" id="SLZY01000013">
    <property type="protein sequence ID" value="TCS70898.1"/>
    <property type="molecule type" value="Genomic_DNA"/>
</dbReference>
<evidence type="ECO:0000259" key="9">
    <source>
        <dbReference type="PROSITE" id="PS50928"/>
    </source>
</evidence>
<protein>
    <submittedName>
        <fullName evidence="10">Iron(III) transport system permease protein</fullName>
    </submittedName>
</protein>
<dbReference type="Pfam" id="PF00528">
    <property type="entry name" value="BPD_transp_1"/>
    <property type="match status" value="2"/>
</dbReference>